<feature type="transmembrane region" description="Helical" evidence="8">
    <location>
        <begin position="187"/>
        <end position="206"/>
    </location>
</feature>
<keyword evidence="3 8" id="KW-0812">Transmembrane</keyword>
<evidence type="ECO:0000256" key="4">
    <source>
        <dbReference type="ARBA" id="ARBA00022737"/>
    </source>
</evidence>
<dbReference type="RefSeq" id="XP_005538404.1">
    <property type="nucleotide sequence ID" value="XM_005538347.1"/>
</dbReference>
<proteinExistence type="inferred from homology"/>
<evidence type="ECO:0000256" key="2">
    <source>
        <dbReference type="ARBA" id="ARBA00022448"/>
    </source>
</evidence>
<dbReference type="EMBL" id="AP006500">
    <property type="protein sequence ID" value="BAM82368.1"/>
    <property type="molecule type" value="Genomic_DNA"/>
</dbReference>
<evidence type="ECO:0000256" key="7">
    <source>
        <dbReference type="ARBA" id="ARBA00038475"/>
    </source>
</evidence>
<evidence type="ECO:0000256" key="8">
    <source>
        <dbReference type="SAM" id="Phobius"/>
    </source>
</evidence>
<dbReference type="OMA" id="LQVLYYW"/>
<accession>M1VL43</accession>
<dbReference type="AlphaFoldDB" id="M1VL43"/>
<name>M1VL43_CYAM1</name>
<dbReference type="KEGG" id="cme:CYME_CMR100C"/>
<dbReference type="GeneID" id="16996776"/>
<keyword evidence="5 8" id="KW-1133">Transmembrane helix</keyword>
<reference evidence="9 10" key="2">
    <citation type="journal article" date="2007" name="BMC Biol.">
        <title>A 100%-complete sequence reveals unusually simple genomic features in the hot-spring red alga Cyanidioschyzon merolae.</title>
        <authorList>
            <person name="Nozaki H."/>
            <person name="Takano H."/>
            <person name="Misumi O."/>
            <person name="Terasawa K."/>
            <person name="Matsuzaki M."/>
            <person name="Maruyama S."/>
            <person name="Nishida K."/>
            <person name="Yagisawa F."/>
            <person name="Yoshida Y."/>
            <person name="Fujiwara T."/>
            <person name="Takio S."/>
            <person name="Tamura K."/>
            <person name="Chung S.J."/>
            <person name="Nakamura S."/>
            <person name="Kuroiwa H."/>
            <person name="Tanaka K."/>
            <person name="Sato N."/>
            <person name="Kuroiwa T."/>
        </authorList>
    </citation>
    <scope>NUCLEOTIDE SEQUENCE [LARGE SCALE GENOMIC DNA]</scope>
    <source>
        <strain evidence="9 10">10D</strain>
    </source>
</reference>
<dbReference type="PANTHER" id="PTHR12226">
    <property type="entry name" value="MANNOSE-P-DOLICHOL UTILIZATION DEFECT 1 LEC35 -RELATED"/>
    <property type="match status" value="1"/>
</dbReference>
<reference evidence="9 10" key="1">
    <citation type="journal article" date="2004" name="Nature">
        <title>Genome sequence of the ultrasmall unicellular red alga Cyanidioschyzon merolae 10D.</title>
        <authorList>
            <person name="Matsuzaki M."/>
            <person name="Misumi O."/>
            <person name="Shin-i T."/>
            <person name="Maruyama S."/>
            <person name="Takahara M."/>
            <person name="Miyagishima S."/>
            <person name="Mori T."/>
            <person name="Nishida K."/>
            <person name="Yagisawa F."/>
            <person name="Nishida K."/>
            <person name="Yoshida Y."/>
            <person name="Nishimura Y."/>
            <person name="Nakao S."/>
            <person name="Kobayashi T."/>
            <person name="Momoyama Y."/>
            <person name="Higashiyama T."/>
            <person name="Minoda A."/>
            <person name="Sano M."/>
            <person name="Nomoto H."/>
            <person name="Oishi K."/>
            <person name="Hayashi H."/>
            <person name="Ohta F."/>
            <person name="Nishizaka S."/>
            <person name="Haga S."/>
            <person name="Miura S."/>
            <person name="Morishita T."/>
            <person name="Kabeya Y."/>
            <person name="Terasawa K."/>
            <person name="Suzuki Y."/>
            <person name="Ishii Y."/>
            <person name="Asakawa S."/>
            <person name="Takano H."/>
            <person name="Ohta N."/>
            <person name="Kuroiwa H."/>
            <person name="Tanaka K."/>
            <person name="Shimizu N."/>
            <person name="Sugano S."/>
            <person name="Sato N."/>
            <person name="Nozaki H."/>
            <person name="Ogasawara N."/>
            <person name="Kohara Y."/>
            <person name="Kuroiwa T."/>
        </authorList>
    </citation>
    <scope>NUCLEOTIDE SEQUENCE [LARGE SCALE GENOMIC DNA]</scope>
    <source>
        <strain evidence="9 10">10D</strain>
    </source>
</reference>
<dbReference type="PANTHER" id="PTHR12226:SF2">
    <property type="entry name" value="MANNOSE-P-DOLICHOL UTILIZATION DEFECT 1 PROTEIN"/>
    <property type="match status" value="1"/>
</dbReference>
<keyword evidence="10" id="KW-1185">Reference proteome</keyword>
<dbReference type="Gene3D" id="1.20.1280.290">
    <property type="match status" value="2"/>
</dbReference>
<keyword evidence="2" id="KW-0813">Transport</keyword>
<feature type="transmembrane region" description="Helical" evidence="8">
    <location>
        <begin position="274"/>
        <end position="293"/>
    </location>
</feature>
<dbReference type="Gramene" id="CMR100CT">
    <property type="protein sequence ID" value="CMR100CT"/>
    <property type="gene ID" value="CMR100C"/>
</dbReference>
<dbReference type="SMART" id="SM00679">
    <property type="entry name" value="CTNS"/>
    <property type="match status" value="2"/>
</dbReference>
<dbReference type="Proteomes" id="UP000007014">
    <property type="component" value="Chromosome 18"/>
</dbReference>
<evidence type="ECO:0000256" key="1">
    <source>
        <dbReference type="ARBA" id="ARBA00004141"/>
    </source>
</evidence>
<evidence type="ECO:0000256" key="5">
    <source>
        <dbReference type="ARBA" id="ARBA00022989"/>
    </source>
</evidence>
<evidence type="ECO:0000256" key="6">
    <source>
        <dbReference type="ARBA" id="ARBA00023136"/>
    </source>
</evidence>
<protein>
    <submittedName>
        <fullName evidence="9">Similar to mannose-P-dolichol utilization defect 1 protein</fullName>
    </submittedName>
</protein>
<dbReference type="eggNOG" id="KOG3211">
    <property type="taxonomic scope" value="Eukaryota"/>
</dbReference>
<comment type="similarity">
    <text evidence="7">Belongs to the MPDU1 (TC 2.A.43.3) family.</text>
</comment>
<sequence length="298" mass="32383">MAFMAFGLSSWQRATDATRGAAAVCSSDAREQHSAKFVVTSGTQSLKSGPKLLGSAGTHGRPPLIAGLAAAAPLVPPYHHHQQQQQQQVVRRALPLGLLSQVLGWLVIIGSSLYKVPQVVRILRVRSAKGISVTTYVCETVSTACSFCYALRQRFPFDTFGESGFILIQNVMILVLMSHFDARPRRWATLAILGSITLLMGVLLSPRLAPPVVVTVAQAVSIPLLNLSRIPQIVMNAQLRTTGELSITTMLLQLLGNAARLFTTLVRLDGNLPYLLSAIVALALNSILVYQYFRFYAE</sequence>
<dbReference type="HOGENOM" id="CLU_934939_0_0_1"/>
<dbReference type="InterPro" id="IPR016817">
    <property type="entry name" value="MannP-dilichol_defect-1"/>
</dbReference>
<keyword evidence="4" id="KW-0677">Repeat</keyword>
<dbReference type="Pfam" id="PF04193">
    <property type="entry name" value="PQ-loop"/>
    <property type="match status" value="2"/>
</dbReference>
<organism evidence="9 10">
    <name type="scientific">Cyanidioschyzon merolae (strain NIES-3377 / 10D)</name>
    <name type="common">Unicellular red alga</name>
    <dbReference type="NCBI Taxonomy" id="280699"/>
    <lineage>
        <taxon>Eukaryota</taxon>
        <taxon>Rhodophyta</taxon>
        <taxon>Bangiophyceae</taxon>
        <taxon>Cyanidiales</taxon>
        <taxon>Cyanidiaceae</taxon>
        <taxon>Cyanidioschyzon</taxon>
    </lineage>
</organism>
<evidence type="ECO:0000313" key="10">
    <source>
        <dbReference type="Proteomes" id="UP000007014"/>
    </source>
</evidence>
<evidence type="ECO:0000313" key="9">
    <source>
        <dbReference type="EMBL" id="BAM82368.1"/>
    </source>
</evidence>
<feature type="transmembrane region" description="Helical" evidence="8">
    <location>
        <begin position="163"/>
        <end position="180"/>
    </location>
</feature>
<dbReference type="GO" id="GO:0016020">
    <property type="term" value="C:membrane"/>
    <property type="evidence" value="ECO:0007669"/>
    <property type="project" value="UniProtKB-SubCell"/>
</dbReference>
<keyword evidence="6 8" id="KW-0472">Membrane</keyword>
<dbReference type="OrthoDB" id="271506at2759"/>
<comment type="subcellular location">
    <subcellularLocation>
        <location evidence="1">Membrane</location>
        <topology evidence="1">Multi-pass membrane protein</topology>
    </subcellularLocation>
</comment>
<evidence type="ECO:0000256" key="3">
    <source>
        <dbReference type="ARBA" id="ARBA00022692"/>
    </source>
</evidence>
<gene>
    <name evidence="9" type="ORF">CYME_CMR100C</name>
</gene>
<dbReference type="InterPro" id="IPR006603">
    <property type="entry name" value="PQ-loop_rpt"/>
</dbReference>